<dbReference type="InterPro" id="IPR036280">
    <property type="entry name" value="Multihaem_cyt_sf"/>
</dbReference>
<dbReference type="Gene3D" id="1.10.760.10">
    <property type="entry name" value="Cytochrome c-like domain"/>
    <property type="match status" value="5"/>
</dbReference>
<organism evidence="8">
    <name type="scientific">marine metagenome</name>
    <dbReference type="NCBI Taxonomy" id="408172"/>
    <lineage>
        <taxon>unclassified sequences</taxon>
        <taxon>metagenomes</taxon>
        <taxon>ecological metagenomes</taxon>
    </lineage>
</organism>
<reference evidence="8" key="1">
    <citation type="submission" date="2018-05" db="EMBL/GenBank/DDBJ databases">
        <authorList>
            <person name="Lanie J.A."/>
            <person name="Ng W.-L."/>
            <person name="Kazmierczak K.M."/>
            <person name="Andrzejewski T.M."/>
            <person name="Davidsen T.M."/>
            <person name="Wayne K.J."/>
            <person name="Tettelin H."/>
            <person name="Glass J.I."/>
            <person name="Rusch D."/>
            <person name="Podicherti R."/>
            <person name="Tsui H.-C.T."/>
            <person name="Winkler M.E."/>
        </authorList>
    </citation>
    <scope>NUCLEOTIDE SEQUENCE</scope>
</reference>
<keyword evidence="3" id="KW-0479">Metal-binding</keyword>
<keyword evidence="1" id="KW-0813">Transport</keyword>
<accession>A0A381SSR2</accession>
<dbReference type="PANTHER" id="PTHR37823">
    <property type="entry name" value="CYTOCHROME C-553-LIKE"/>
    <property type="match status" value="1"/>
</dbReference>
<feature type="domain" description="Cytochrome c" evidence="7">
    <location>
        <begin position="340"/>
        <end position="434"/>
    </location>
</feature>
<dbReference type="InterPro" id="IPR023155">
    <property type="entry name" value="Cyt_c-552/4"/>
</dbReference>
<evidence type="ECO:0000256" key="1">
    <source>
        <dbReference type="ARBA" id="ARBA00022448"/>
    </source>
</evidence>
<dbReference type="EMBL" id="UINC01003214">
    <property type="protein sequence ID" value="SVA04333.1"/>
    <property type="molecule type" value="Genomic_DNA"/>
</dbReference>
<evidence type="ECO:0000256" key="4">
    <source>
        <dbReference type="ARBA" id="ARBA00022982"/>
    </source>
</evidence>
<dbReference type="GO" id="GO:0046872">
    <property type="term" value="F:metal ion binding"/>
    <property type="evidence" value="ECO:0007669"/>
    <property type="project" value="UniProtKB-KW"/>
</dbReference>
<dbReference type="InterPro" id="IPR051811">
    <property type="entry name" value="Cytochrome_c550/c551-like"/>
</dbReference>
<dbReference type="PANTHER" id="PTHR37823:SF1">
    <property type="entry name" value="CYTOCHROME C-553-LIKE"/>
    <property type="match status" value="1"/>
</dbReference>
<keyword evidence="2" id="KW-0349">Heme</keyword>
<dbReference type="InterPro" id="IPR036909">
    <property type="entry name" value="Cyt_c-like_dom_sf"/>
</dbReference>
<keyword evidence="4" id="KW-0249">Electron transport</keyword>
<dbReference type="GO" id="GO:0009055">
    <property type="term" value="F:electron transfer activity"/>
    <property type="evidence" value="ECO:0007669"/>
    <property type="project" value="InterPro"/>
</dbReference>
<dbReference type="AlphaFoldDB" id="A0A381SSR2"/>
<evidence type="ECO:0000259" key="7">
    <source>
        <dbReference type="PROSITE" id="PS51007"/>
    </source>
</evidence>
<evidence type="ECO:0000313" key="8">
    <source>
        <dbReference type="EMBL" id="SVA04333.1"/>
    </source>
</evidence>
<feature type="domain" description="Cytochrome c" evidence="7">
    <location>
        <begin position="707"/>
        <end position="800"/>
    </location>
</feature>
<dbReference type="Pfam" id="PF13442">
    <property type="entry name" value="Cytochrome_CBB3"/>
    <property type="match status" value="1"/>
</dbReference>
<dbReference type="PROSITE" id="PS51007">
    <property type="entry name" value="CYTC"/>
    <property type="match status" value="3"/>
</dbReference>
<dbReference type="GO" id="GO:0020037">
    <property type="term" value="F:heme binding"/>
    <property type="evidence" value="ECO:0007669"/>
    <property type="project" value="InterPro"/>
</dbReference>
<feature type="coiled-coil region" evidence="6">
    <location>
        <begin position="117"/>
        <end position="165"/>
    </location>
</feature>
<evidence type="ECO:0000256" key="5">
    <source>
        <dbReference type="ARBA" id="ARBA00023004"/>
    </source>
</evidence>
<keyword evidence="5" id="KW-0408">Iron</keyword>
<dbReference type="SUPFAM" id="SSF48695">
    <property type="entry name" value="Multiheme cytochromes"/>
    <property type="match status" value="1"/>
</dbReference>
<evidence type="ECO:0000256" key="6">
    <source>
        <dbReference type="SAM" id="Coils"/>
    </source>
</evidence>
<evidence type="ECO:0000256" key="2">
    <source>
        <dbReference type="ARBA" id="ARBA00022617"/>
    </source>
</evidence>
<keyword evidence="6" id="KW-0175">Coiled coil</keyword>
<evidence type="ECO:0000256" key="3">
    <source>
        <dbReference type="ARBA" id="ARBA00022723"/>
    </source>
</evidence>
<gene>
    <name evidence="8" type="ORF">METZ01_LOCUS57187</name>
</gene>
<feature type="coiled-coil region" evidence="6">
    <location>
        <begin position="25"/>
        <end position="63"/>
    </location>
</feature>
<proteinExistence type="predicted"/>
<dbReference type="Pfam" id="PF13435">
    <property type="entry name" value="Cytochrome_C554"/>
    <property type="match status" value="1"/>
</dbReference>
<protein>
    <recommendedName>
        <fullName evidence="7">Cytochrome c domain-containing protein</fullName>
    </recommendedName>
</protein>
<name>A0A381SSR2_9ZZZZ</name>
<feature type="domain" description="Cytochrome c" evidence="7">
    <location>
        <begin position="447"/>
        <end position="540"/>
    </location>
</feature>
<sequence>MVWVFIDDNDDEFKIYQKKFRELEIDITQNNLDKELETVKESRKELEKKLADAKENYISRSNEVESIEKILTDAQAEFYKANMDFQGQKAIIDEIKFLVESENVHDSSHEQGHREDYDKALEELDELKLIKENYEIEIKDNEEKLKSLKNELKKIQDEQDFILRDVNIADGKLKLLDRSRMSFLNKIGDIVRDLPILDFMDPYYKVNQIVVKDVHYDVNFTTMPVVDRCTSCHLGISDPDFTNVEQPFTTHPDLELYLTSASPHPLESFGCTSCHAGRSRGTSFVSSAHAPNSPEQKHEWEQKFGWEKIHHWLQPMLPKKYTEANCFKCHMNTSDLAGAEKLNMGLTLVDKSGCNGCHVAGNWPSSGKTGPDLRKINEKLSPDWVAKWIKNPRSFRHNTRMPSIFEQDNQTTETMSKRNVSEIASITHYLFNNKSIDNGRTTSRYLGSPVDGEKIFQAVGCMGCHISEIDASLAPSPNTFSNLTKLQGPNLIGMGSKVSAEWLFNWLKQPHDYMASTRMPNLRLSDQEAKDLTAYLLDSKIYDFDKSETPEMDPAVLDELTMDWLRKMNPEKFAVSKASKMSTKEKLTFVGEKSIRHYGCFGCHNIDGFMDAKPIGTEITYQGSKTIDKYDFGLFHDIEHTNFAWIDNKLRTPRIYDRGKESDPLDLLKMPNFYFTEDEIEAITTAILAFNTDGVGEDLLAHKKLPDHNEEGHRLVKKYNCQGCHLIEDRGGQLVEQIGPPEYGPPNLNTEGKKANPNWLLSFFKDPIIIRPNIQVRMPSFHQINDREWDTIIKYFQSIDDENVGYRADHIVNEKSTEFHAGDKLHELGACNNCHFYGTEFPKQTASTWAANLAMTKVRFNPDWIIEWLRDPQEIMPGTKMPAPYLPTPDVLDVDDSEATWGNELVELSGDQDAMLEGLRDYLWTIDGKVDISQEVKDYFEENGYDFSDIDDEDEWDDEDW</sequence>
<dbReference type="InterPro" id="IPR009056">
    <property type="entry name" value="Cyt_c-like_dom"/>
</dbReference>
<dbReference type="Pfam" id="PF00034">
    <property type="entry name" value="Cytochrom_C"/>
    <property type="match status" value="1"/>
</dbReference>
<dbReference type="SUPFAM" id="SSF46626">
    <property type="entry name" value="Cytochrome c"/>
    <property type="match status" value="4"/>
</dbReference>